<sequence length="868" mass="97146">MSDGSSCTRPQVSYGSSRIRCHCGEDAAFRTSSRALTYGRRFFNCPKIQGQQCSFFEWFDKQPTYEEAFGPCSGLISLKYTSSLTPSVASVVSSSNGSGVTNSDEVDKQADENPNDPSTSPSCRLLLGGLESVSAVTCECCVSEGKRQVGSLCLGKLSSIFSHREREVGGGEHDGKGQRLERATFSGCGGDWTQGATLVDGGCMDSEVGENEVMENKRMEKVVRIILWWLASVVHVRKCGVAACLLILQQRLRNNRSGECVSRTFNRVLACMMRLQGELLKSPEPIPPDSTDGRWKWFKDCLGAIDGTHIKMRVPSEDKPRYRNRKGDITTNVLGVCSHDGQFIYVLPGWEGSAADGRVLRDAVDRPNGFKVPHGCYYLVDAGFTNCQGYLAPYRGQRYHLNDWRDGRRPVTPQECFNMRHSSARNVIERCFGMLKMCWAILRSPSFYPVRTHNRIVIACCLLHNLIRRYSESDLMDEETTDCAGEGDCEGTSTPMETEPISTIEASTECFTRVVHSRSMLLHPGTDECNTNVVKFLEESWGMLGAFVQNNGSLAKGMSSQQQQGGGTSKRAIRIWTQEEDKALVESMLELCLGGTFNVDNGLKPGSLKYLERKMESKLPGCGLKAIPHIQSRYKTLKATWEDVHDMVYGNNTSGFGWDPDRCMLTAEKDVWDSYIKSHKKCAPFRTKQFPLFDQLTELFGKDRANGKDAQSPADVVEELLKEFETEVLYNHTETDYVPMESEEVTMGVHDNLTQTTESTSSMKQKRRKTKDNLEDVFNGIVDKICSSMDHGLQTATKELCYHLINEAEVSAKVDRLYNDLLFINGITYGEVYAAHIHLSSNPHQLLSYSRLPDHAKLCWIQSLLQKK</sequence>
<protein>
    <submittedName>
        <fullName evidence="8">Protein ALP1-like</fullName>
    </submittedName>
</protein>
<proteinExistence type="predicted"/>
<dbReference type="GO" id="GO:0008270">
    <property type="term" value="F:zinc ion binding"/>
    <property type="evidence" value="ECO:0007669"/>
    <property type="project" value="UniProtKB-KW"/>
</dbReference>
<dbReference type="PANTHER" id="PTHR46250">
    <property type="entry name" value="MYB/SANT-LIKE DNA-BINDING DOMAIN PROTEIN-RELATED"/>
    <property type="match status" value="1"/>
</dbReference>
<accession>A0A834WTS7</accession>
<evidence type="ECO:0000256" key="3">
    <source>
        <dbReference type="ARBA" id="ARBA00022771"/>
    </source>
</evidence>
<dbReference type="Pfam" id="PF06839">
    <property type="entry name" value="Zn_ribbon_GRF"/>
    <property type="match status" value="1"/>
</dbReference>
<dbReference type="Proteomes" id="UP000634136">
    <property type="component" value="Unassembled WGS sequence"/>
</dbReference>
<organism evidence="8 9">
    <name type="scientific">Senna tora</name>
    <dbReference type="NCBI Taxonomy" id="362788"/>
    <lineage>
        <taxon>Eukaryota</taxon>
        <taxon>Viridiplantae</taxon>
        <taxon>Streptophyta</taxon>
        <taxon>Embryophyta</taxon>
        <taxon>Tracheophyta</taxon>
        <taxon>Spermatophyta</taxon>
        <taxon>Magnoliopsida</taxon>
        <taxon>eudicotyledons</taxon>
        <taxon>Gunneridae</taxon>
        <taxon>Pentapetalae</taxon>
        <taxon>rosids</taxon>
        <taxon>fabids</taxon>
        <taxon>Fabales</taxon>
        <taxon>Fabaceae</taxon>
        <taxon>Caesalpinioideae</taxon>
        <taxon>Cassia clade</taxon>
        <taxon>Senna</taxon>
    </lineage>
</organism>
<comment type="cofactor">
    <cofactor evidence="1">
        <name>a divalent metal cation</name>
        <dbReference type="ChEBI" id="CHEBI:60240"/>
    </cofactor>
</comment>
<dbReference type="Pfam" id="PF12776">
    <property type="entry name" value="Myb_DNA-bind_3"/>
    <property type="match status" value="1"/>
</dbReference>
<feature type="compositionally biased region" description="Low complexity" evidence="6">
    <location>
        <begin position="91"/>
        <end position="103"/>
    </location>
</feature>
<keyword evidence="2" id="KW-0479">Metal-binding</keyword>
<feature type="region of interest" description="Disordered" evidence="6">
    <location>
        <begin position="91"/>
        <end position="121"/>
    </location>
</feature>
<reference evidence="8" key="1">
    <citation type="submission" date="2020-09" db="EMBL/GenBank/DDBJ databases">
        <title>Genome-Enabled Discovery of Anthraquinone Biosynthesis in Senna tora.</title>
        <authorList>
            <person name="Kang S.-H."/>
            <person name="Pandey R.P."/>
            <person name="Lee C.-M."/>
            <person name="Sim J.-S."/>
            <person name="Jeong J.-T."/>
            <person name="Choi B.-S."/>
            <person name="Jung M."/>
            <person name="Ginzburg D."/>
            <person name="Zhao K."/>
            <person name="Won S.Y."/>
            <person name="Oh T.-J."/>
            <person name="Yu Y."/>
            <person name="Kim N.-H."/>
            <person name="Lee O.R."/>
            <person name="Lee T.-H."/>
            <person name="Bashyal P."/>
            <person name="Kim T.-S."/>
            <person name="Lee W.-H."/>
            <person name="Kawkins C."/>
            <person name="Kim C.-K."/>
            <person name="Kim J.S."/>
            <person name="Ahn B.O."/>
            <person name="Rhee S.Y."/>
            <person name="Sohng J.K."/>
        </authorList>
    </citation>
    <scope>NUCLEOTIDE SEQUENCE</scope>
    <source>
        <tissue evidence="8">Leaf</tissue>
    </source>
</reference>
<dbReference type="InterPro" id="IPR027806">
    <property type="entry name" value="HARBI1_dom"/>
</dbReference>
<evidence type="ECO:0000256" key="1">
    <source>
        <dbReference type="ARBA" id="ARBA00001968"/>
    </source>
</evidence>
<feature type="domain" description="GRF-type" evidence="7">
    <location>
        <begin position="21"/>
        <end position="62"/>
    </location>
</feature>
<name>A0A834WTS7_9FABA</name>
<dbReference type="Pfam" id="PF13359">
    <property type="entry name" value="DDE_Tnp_4"/>
    <property type="match status" value="1"/>
</dbReference>
<evidence type="ECO:0000313" key="9">
    <source>
        <dbReference type="Proteomes" id="UP000634136"/>
    </source>
</evidence>
<dbReference type="PROSITE" id="PS51999">
    <property type="entry name" value="ZF_GRF"/>
    <property type="match status" value="1"/>
</dbReference>
<evidence type="ECO:0000256" key="5">
    <source>
        <dbReference type="PROSITE-ProRule" id="PRU01343"/>
    </source>
</evidence>
<dbReference type="PANTHER" id="PTHR46250:SF17">
    <property type="entry name" value="MYB_SANT-LIKE DOMAIN-CONTAINING PROTEIN"/>
    <property type="match status" value="1"/>
</dbReference>
<dbReference type="EMBL" id="JAAIUW010000005">
    <property type="protein sequence ID" value="KAF7832129.1"/>
    <property type="molecule type" value="Genomic_DNA"/>
</dbReference>
<keyword evidence="4" id="KW-0862">Zinc</keyword>
<dbReference type="AlphaFoldDB" id="A0A834WTS7"/>
<evidence type="ECO:0000256" key="6">
    <source>
        <dbReference type="SAM" id="MobiDB-lite"/>
    </source>
</evidence>
<comment type="caution">
    <text evidence="8">The sequence shown here is derived from an EMBL/GenBank/DDBJ whole genome shotgun (WGS) entry which is preliminary data.</text>
</comment>
<keyword evidence="3 5" id="KW-0863">Zinc-finger</keyword>
<evidence type="ECO:0000259" key="7">
    <source>
        <dbReference type="PROSITE" id="PS51999"/>
    </source>
</evidence>
<dbReference type="InterPro" id="IPR024752">
    <property type="entry name" value="Myb/SANT-like_dom"/>
</dbReference>
<dbReference type="InterPro" id="IPR010666">
    <property type="entry name" value="Znf_GRF"/>
</dbReference>
<evidence type="ECO:0000313" key="8">
    <source>
        <dbReference type="EMBL" id="KAF7832129.1"/>
    </source>
</evidence>
<evidence type="ECO:0000256" key="2">
    <source>
        <dbReference type="ARBA" id="ARBA00022723"/>
    </source>
</evidence>
<dbReference type="OrthoDB" id="6509413at2759"/>
<evidence type="ECO:0000256" key="4">
    <source>
        <dbReference type="ARBA" id="ARBA00022833"/>
    </source>
</evidence>
<gene>
    <name evidence="8" type="ORF">G2W53_014462</name>
</gene>
<keyword evidence="9" id="KW-1185">Reference proteome</keyword>